<dbReference type="CDD" id="cd02440">
    <property type="entry name" value="AdoMet_MTases"/>
    <property type="match status" value="1"/>
</dbReference>
<feature type="domain" description="O-methyltransferase dimerisation" evidence="5">
    <location>
        <begin position="28"/>
        <end position="97"/>
    </location>
</feature>
<dbReference type="SUPFAM" id="SSF46785">
    <property type="entry name" value="Winged helix' DNA-binding domain"/>
    <property type="match status" value="1"/>
</dbReference>
<evidence type="ECO:0000259" key="4">
    <source>
        <dbReference type="Pfam" id="PF00891"/>
    </source>
</evidence>
<dbReference type="AlphaFoldDB" id="A0A1G7URT0"/>
<evidence type="ECO:0000313" key="6">
    <source>
        <dbReference type="EMBL" id="SDG50242.1"/>
    </source>
</evidence>
<protein>
    <submittedName>
        <fullName evidence="6">Dimerisation domain-containing protein</fullName>
    </submittedName>
</protein>
<evidence type="ECO:0000256" key="2">
    <source>
        <dbReference type="ARBA" id="ARBA00022679"/>
    </source>
</evidence>
<sequence>MDLTVTNGSGEPVDPVLERFHLLVNAPALFNALTTALELDLFTALSGRPASFDELLGTTGLPPHSLRVLLHAVCSTGLLVRRDGRYENSGVAEELLTGDGPDSWRDILIGWREVYYPAFARLTEALKAGTNTALSAFPGHEATLYRRLAHRPELEAVFHRAMTAFTLRSVDALVDSGQFLTTRRLLDVGGGDGATSARLVARHPALVSTVFDIPTVSRLARRTTATDLGDRVTVHPGDLFTDSFPEGHDTVLFSHVLEIFSGEQIVTLLAKAYDVLPSGGRVLVYGYNVSDDETEGWYSARLSLYLNALASGQGMAYPACDYERWLRQAGYGQVRTLKGLPYEHGLHIGVKP</sequence>
<gene>
    <name evidence="6" type="ORF">SAMN05216260_12150</name>
</gene>
<dbReference type="Gene3D" id="1.10.10.10">
    <property type="entry name" value="Winged helix-like DNA-binding domain superfamily/Winged helix DNA-binding domain"/>
    <property type="match status" value="1"/>
</dbReference>
<evidence type="ECO:0000256" key="1">
    <source>
        <dbReference type="ARBA" id="ARBA00022603"/>
    </source>
</evidence>
<dbReference type="Gene3D" id="3.40.50.150">
    <property type="entry name" value="Vaccinia Virus protein VP39"/>
    <property type="match status" value="1"/>
</dbReference>
<keyword evidence="2" id="KW-0808">Transferase</keyword>
<feature type="domain" description="O-methyltransferase C-terminal" evidence="4">
    <location>
        <begin position="119"/>
        <end position="331"/>
    </location>
</feature>
<dbReference type="InterPro" id="IPR036390">
    <property type="entry name" value="WH_DNA-bd_sf"/>
</dbReference>
<evidence type="ECO:0000313" key="7">
    <source>
        <dbReference type="Proteomes" id="UP000198614"/>
    </source>
</evidence>
<dbReference type="SUPFAM" id="SSF53335">
    <property type="entry name" value="S-adenosyl-L-methionine-dependent methyltransferases"/>
    <property type="match status" value="1"/>
</dbReference>
<dbReference type="Pfam" id="PF00891">
    <property type="entry name" value="Methyltransf_2"/>
    <property type="match status" value="1"/>
</dbReference>
<dbReference type="OrthoDB" id="582216at2"/>
<dbReference type="InterPro" id="IPR036388">
    <property type="entry name" value="WH-like_DNA-bd_sf"/>
</dbReference>
<proteinExistence type="predicted"/>
<dbReference type="PIRSF" id="PIRSF005739">
    <property type="entry name" value="O-mtase"/>
    <property type="match status" value="1"/>
</dbReference>
<dbReference type="InterPro" id="IPR016461">
    <property type="entry name" value="COMT-like"/>
</dbReference>
<dbReference type="GO" id="GO:0046983">
    <property type="term" value="F:protein dimerization activity"/>
    <property type="evidence" value="ECO:0007669"/>
    <property type="project" value="InterPro"/>
</dbReference>
<name>A0A1G7URT0_9ACTN</name>
<dbReference type="InterPro" id="IPR029063">
    <property type="entry name" value="SAM-dependent_MTases_sf"/>
</dbReference>
<dbReference type="GO" id="GO:0008171">
    <property type="term" value="F:O-methyltransferase activity"/>
    <property type="evidence" value="ECO:0007669"/>
    <property type="project" value="InterPro"/>
</dbReference>
<dbReference type="Pfam" id="PF08100">
    <property type="entry name" value="Dimerisation"/>
    <property type="match status" value="1"/>
</dbReference>
<dbReference type="PANTHER" id="PTHR43712">
    <property type="entry name" value="PUTATIVE (AFU_ORTHOLOGUE AFUA_4G14580)-RELATED"/>
    <property type="match status" value="1"/>
</dbReference>
<dbReference type="GO" id="GO:0032259">
    <property type="term" value="P:methylation"/>
    <property type="evidence" value="ECO:0007669"/>
    <property type="project" value="UniProtKB-KW"/>
</dbReference>
<dbReference type="InterPro" id="IPR012967">
    <property type="entry name" value="COMT_dimerisation"/>
</dbReference>
<organism evidence="6 7">
    <name type="scientific">Streptomyces griseoaurantiacus</name>
    <dbReference type="NCBI Taxonomy" id="68213"/>
    <lineage>
        <taxon>Bacteria</taxon>
        <taxon>Bacillati</taxon>
        <taxon>Actinomycetota</taxon>
        <taxon>Actinomycetes</taxon>
        <taxon>Kitasatosporales</taxon>
        <taxon>Streptomycetaceae</taxon>
        <taxon>Streptomyces</taxon>
        <taxon>Streptomyces aurantiacus group</taxon>
    </lineage>
</organism>
<accession>A0A1G7URT0</accession>
<keyword evidence="1" id="KW-0489">Methyltransferase</keyword>
<reference evidence="6 7" key="1">
    <citation type="submission" date="2016-10" db="EMBL/GenBank/DDBJ databases">
        <authorList>
            <person name="de Groot N.N."/>
        </authorList>
    </citation>
    <scope>NUCLEOTIDE SEQUENCE [LARGE SCALE GENOMIC DNA]</scope>
    <source>
        <strain evidence="6 7">CGMCC 4.1859</strain>
    </source>
</reference>
<dbReference type="Gene3D" id="1.20.58.1390">
    <property type="match status" value="1"/>
</dbReference>
<keyword evidence="3" id="KW-0949">S-adenosyl-L-methionine</keyword>
<dbReference type="InterPro" id="IPR001077">
    <property type="entry name" value="COMT_C"/>
</dbReference>
<evidence type="ECO:0000259" key="5">
    <source>
        <dbReference type="Pfam" id="PF08100"/>
    </source>
</evidence>
<dbReference type="PANTHER" id="PTHR43712:SF2">
    <property type="entry name" value="O-METHYLTRANSFERASE CICE"/>
    <property type="match status" value="1"/>
</dbReference>
<evidence type="ECO:0000256" key="3">
    <source>
        <dbReference type="ARBA" id="ARBA00022691"/>
    </source>
</evidence>
<dbReference type="EMBL" id="FNAX01000021">
    <property type="protein sequence ID" value="SDG50242.1"/>
    <property type="molecule type" value="Genomic_DNA"/>
</dbReference>
<dbReference type="PROSITE" id="PS51683">
    <property type="entry name" value="SAM_OMT_II"/>
    <property type="match status" value="1"/>
</dbReference>
<dbReference type="Proteomes" id="UP000198614">
    <property type="component" value="Unassembled WGS sequence"/>
</dbReference>